<reference evidence="4" key="1">
    <citation type="submission" date="2016-06" db="UniProtKB">
        <authorList>
            <consortium name="WormBaseParasite"/>
        </authorList>
    </citation>
    <scope>IDENTIFICATION</scope>
</reference>
<evidence type="ECO:0000256" key="1">
    <source>
        <dbReference type="SAM" id="Phobius"/>
    </source>
</evidence>
<proteinExistence type="predicted"/>
<name>A0A183CWA9_9BILA</name>
<protein>
    <submittedName>
        <fullName evidence="4">Disintegrin domain-containing protein</fullName>
    </submittedName>
</protein>
<keyword evidence="1" id="KW-0812">Transmembrane</keyword>
<accession>A0A183CWA9</accession>
<sequence length="179" mass="20535">MERKFHIKEKICFFFAVCPEGSYGNNCTMRCNCSASERCDNVIGCCDPDKDQCRLPKSDALLKSKARNEWLLGILLASLLAVGVLLFGTIFYRKKYIKEKDPDLPVFTYHPRPQAVLDEIESREFNNPLYRQSAINSVPVKIIGDDRTPIARSTQLRSGPLMSKFFFPKFLFFKSVHLL</sequence>
<gene>
    <name evidence="2" type="ORF">GPUH_LOCUS750</name>
</gene>
<dbReference type="OrthoDB" id="6053916at2759"/>
<evidence type="ECO:0000313" key="3">
    <source>
        <dbReference type="Proteomes" id="UP000271098"/>
    </source>
</evidence>
<feature type="transmembrane region" description="Helical" evidence="1">
    <location>
        <begin position="70"/>
        <end position="92"/>
    </location>
</feature>
<dbReference type="Proteomes" id="UP000271098">
    <property type="component" value="Unassembled WGS sequence"/>
</dbReference>
<evidence type="ECO:0000313" key="4">
    <source>
        <dbReference type="WBParaSite" id="GPUH_0000075001-mRNA-1"/>
    </source>
</evidence>
<evidence type="ECO:0000313" key="2">
    <source>
        <dbReference type="EMBL" id="VDK28660.1"/>
    </source>
</evidence>
<organism evidence="4">
    <name type="scientific">Gongylonema pulchrum</name>
    <dbReference type="NCBI Taxonomy" id="637853"/>
    <lineage>
        <taxon>Eukaryota</taxon>
        <taxon>Metazoa</taxon>
        <taxon>Ecdysozoa</taxon>
        <taxon>Nematoda</taxon>
        <taxon>Chromadorea</taxon>
        <taxon>Rhabditida</taxon>
        <taxon>Spirurina</taxon>
        <taxon>Spiruromorpha</taxon>
        <taxon>Spiruroidea</taxon>
        <taxon>Gongylonematidae</taxon>
        <taxon>Gongylonema</taxon>
    </lineage>
</organism>
<keyword evidence="1" id="KW-1133">Transmembrane helix</keyword>
<keyword evidence="1" id="KW-0472">Membrane</keyword>
<dbReference type="WBParaSite" id="GPUH_0000075001-mRNA-1">
    <property type="protein sequence ID" value="GPUH_0000075001-mRNA-1"/>
    <property type="gene ID" value="GPUH_0000075001"/>
</dbReference>
<keyword evidence="3" id="KW-1185">Reference proteome</keyword>
<dbReference type="AlphaFoldDB" id="A0A183CWA9"/>
<reference evidence="2 3" key="2">
    <citation type="submission" date="2018-11" db="EMBL/GenBank/DDBJ databases">
        <authorList>
            <consortium name="Pathogen Informatics"/>
        </authorList>
    </citation>
    <scope>NUCLEOTIDE SEQUENCE [LARGE SCALE GENOMIC DNA]</scope>
</reference>
<dbReference type="EMBL" id="UYRT01000747">
    <property type="protein sequence ID" value="VDK28660.1"/>
    <property type="molecule type" value="Genomic_DNA"/>
</dbReference>